<keyword evidence="5 7" id="KW-0560">Oxidoreductase</keyword>
<dbReference type="InterPro" id="IPR016166">
    <property type="entry name" value="FAD-bd_PCMH"/>
</dbReference>
<protein>
    <submittedName>
        <fullName evidence="7">Glycolate oxidase subunit</fullName>
        <ecNumber evidence="7">1.1.99.14</ecNumber>
    </submittedName>
</protein>
<dbReference type="InterPro" id="IPR016171">
    <property type="entry name" value="Vanillyl_alc_oxidase_C-sub2"/>
</dbReference>
<dbReference type="PANTHER" id="PTHR42934:SF2">
    <property type="entry name" value="GLYCOLATE OXIDASE SUBUNIT GLCD"/>
    <property type="match status" value="1"/>
</dbReference>
<feature type="domain" description="FAD-binding PCMH-type" evidence="6">
    <location>
        <begin position="48"/>
        <end position="227"/>
    </location>
</feature>
<keyword evidence="3" id="KW-0285">Flavoprotein</keyword>
<gene>
    <name evidence="7" type="primary">glcD</name>
    <name evidence="7" type="ORF">COOX1_1354</name>
</gene>
<organism evidence="7 8">
    <name type="scientific">Kyrpidia spormannii</name>
    <dbReference type="NCBI Taxonomy" id="2055160"/>
    <lineage>
        <taxon>Bacteria</taxon>
        <taxon>Bacillati</taxon>
        <taxon>Bacillota</taxon>
        <taxon>Bacilli</taxon>
        <taxon>Bacillales</taxon>
        <taxon>Alicyclobacillaceae</taxon>
        <taxon>Kyrpidia</taxon>
    </lineage>
</organism>
<name>A0A6F9E7Q8_9BACL</name>
<dbReference type="InterPro" id="IPR004113">
    <property type="entry name" value="FAD-bd_oxidored_4_C"/>
</dbReference>
<dbReference type="FunFam" id="3.30.70.2740:FF:000001">
    <property type="entry name" value="D-lactate dehydrogenase mitochondrial"/>
    <property type="match status" value="1"/>
</dbReference>
<dbReference type="Gene3D" id="3.30.465.10">
    <property type="match status" value="1"/>
</dbReference>
<evidence type="ECO:0000256" key="1">
    <source>
        <dbReference type="ARBA" id="ARBA00001974"/>
    </source>
</evidence>
<accession>A0A6F9E7Q8</accession>
<dbReference type="Proteomes" id="UP000502196">
    <property type="component" value="Chromosome"/>
</dbReference>
<dbReference type="PANTHER" id="PTHR42934">
    <property type="entry name" value="GLYCOLATE OXIDASE SUBUNIT GLCD"/>
    <property type="match status" value="1"/>
</dbReference>
<dbReference type="InterPro" id="IPR051914">
    <property type="entry name" value="FAD-linked_OxidoTrans_Type4"/>
</dbReference>
<keyword evidence="4" id="KW-0274">FAD</keyword>
<dbReference type="GO" id="GO:0071949">
    <property type="term" value="F:FAD binding"/>
    <property type="evidence" value="ECO:0007669"/>
    <property type="project" value="InterPro"/>
</dbReference>
<dbReference type="InterPro" id="IPR016167">
    <property type="entry name" value="FAD-bd_PCMH_sub1"/>
</dbReference>
<comment type="cofactor">
    <cofactor evidence="1">
        <name>FAD</name>
        <dbReference type="ChEBI" id="CHEBI:57692"/>
    </cofactor>
</comment>
<dbReference type="SUPFAM" id="SSF56176">
    <property type="entry name" value="FAD-binding/transporter-associated domain-like"/>
    <property type="match status" value="1"/>
</dbReference>
<evidence type="ECO:0000256" key="3">
    <source>
        <dbReference type="ARBA" id="ARBA00022630"/>
    </source>
</evidence>
<dbReference type="InterPro" id="IPR016164">
    <property type="entry name" value="FAD-linked_Oxase-like_C"/>
</dbReference>
<dbReference type="Gene3D" id="3.30.43.10">
    <property type="entry name" value="Uridine Diphospho-n-acetylenolpyruvylglucosamine Reductase, domain 2"/>
    <property type="match status" value="1"/>
</dbReference>
<evidence type="ECO:0000256" key="5">
    <source>
        <dbReference type="ARBA" id="ARBA00023002"/>
    </source>
</evidence>
<evidence type="ECO:0000259" key="6">
    <source>
        <dbReference type="PROSITE" id="PS51387"/>
    </source>
</evidence>
<dbReference type="PROSITE" id="PS51387">
    <property type="entry name" value="FAD_PCMH"/>
    <property type="match status" value="1"/>
</dbReference>
<dbReference type="Gene3D" id="1.10.45.10">
    <property type="entry name" value="Vanillyl-alcohol Oxidase, Chain A, domain 4"/>
    <property type="match status" value="1"/>
</dbReference>
<evidence type="ECO:0000313" key="8">
    <source>
        <dbReference type="Proteomes" id="UP000502196"/>
    </source>
</evidence>
<dbReference type="Pfam" id="PF01565">
    <property type="entry name" value="FAD_binding_4"/>
    <property type="match status" value="1"/>
</dbReference>
<dbReference type="AlphaFoldDB" id="A0A6F9E7Q8"/>
<dbReference type="SUPFAM" id="SSF55103">
    <property type="entry name" value="FAD-linked oxidases, C-terminal domain"/>
    <property type="match status" value="1"/>
</dbReference>
<dbReference type="InterPro" id="IPR036318">
    <property type="entry name" value="FAD-bd_PCMH-like_sf"/>
</dbReference>
<evidence type="ECO:0000256" key="2">
    <source>
        <dbReference type="ARBA" id="ARBA00008000"/>
    </source>
</evidence>
<proteinExistence type="inferred from homology"/>
<dbReference type="Pfam" id="PF02913">
    <property type="entry name" value="FAD-oxidase_C"/>
    <property type="match status" value="1"/>
</dbReference>
<reference evidence="7 8" key="1">
    <citation type="submission" date="2020-04" db="EMBL/GenBank/DDBJ databases">
        <authorList>
            <person name="Hogendoorn C."/>
        </authorList>
    </citation>
    <scope>NUCLEOTIDE SEQUENCE [LARGE SCALE GENOMIC DNA]</scope>
    <source>
        <strain evidence="7">COOX1</strain>
    </source>
</reference>
<evidence type="ECO:0000313" key="7">
    <source>
        <dbReference type="EMBL" id="CAB3392325.1"/>
    </source>
</evidence>
<dbReference type="EC" id="1.1.99.14" evidence="7"/>
<dbReference type="Gene3D" id="3.30.70.2190">
    <property type="match status" value="1"/>
</dbReference>
<dbReference type="InterPro" id="IPR016169">
    <property type="entry name" value="FAD-bd_PCMH_sub2"/>
</dbReference>
<dbReference type="Gene3D" id="3.30.70.2740">
    <property type="match status" value="1"/>
</dbReference>
<dbReference type="GO" id="GO:0019154">
    <property type="term" value="F:glycolate dehydrogenase activity"/>
    <property type="evidence" value="ECO:0007669"/>
    <property type="project" value="UniProtKB-EC"/>
</dbReference>
<evidence type="ECO:0000256" key="4">
    <source>
        <dbReference type="ARBA" id="ARBA00022827"/>
    </source>
</evidence>
<comment type="similarity">
    <text evidence="2">Belongs to the FAD-binding oxidoreductase/transferase type 4 family.</text>
</comment>
<dbReference type="InterPro" id="IPR006094">
    <property type="entry name" value="Oxid_FAD_bind_N"/>
</dbReference>
<dbReference type="FunFam" id="1.10.45.10:FF:000001">
    <property type="entry name" value="D-lactate dehydrogenase mitochondrial"/>
    <property type="match status" value="1"/>
</dbReference>
<sequence>MSAGEESRVASGPRRAVPIEELRGILGPGRVLTSEADRLSYAYDASFGVYAPDCVVQPKSTEEVQAVVRTAARERIPLYPRGSGSCLSGGPLPVYGGIVVDLSKMDGKLEIYPDDLVAVVSPGVRTLDLQKAAERHGLFYPPDPSSSRISTIGGNIAENSGGPRGLKYGVTRDYVLGLEVVTADGRVFRTGGHTIKNVTGYDLTRLIVGSEGTLGIVTEAVLRLLPKPQARRTALAIFDDLVVAGKAISKILTSGILPGALEIIDQACLRAVEAFRPSGLPVDAEAVLLVEVDGHPAAVDDEIRQAAEICRQLGARSVEVAADEAARDRLWFARRQISPAIARIKPTKISEDATVPRSRIPDMFAKLREIRNKYGVELVVFGHAGDGNLHPNILCDLRDREEMKRVEEAVAEIFRAALEMGGTLSGEHGIGTMKAPFLTWQLGEVGVEMTKRIKQAWDPDNIMNPGKIFPEPGKDRLVFTS</sequence>
<dbReference type="RefSeq" id="WP_197945569.1">
    <property type="nucleotide sequence ID" value="NZ_CP047971.1"/>
</dbReference>
<dbReference type="EMBL" id="LR792683">
    <property type="protein sequence ID" value="CAB3392325.1"/>
    <property type="molecule type" value="Genomic_DNA"/>
</dbReference>